<dbReference type="EMBL" id="MSFL01000005">
    <property type="protein sequence ID" value="PWY88387.1"/>
    <property type="molecule type" value="Genomic_DNA"/>
</dbReference>
<comment type="similarity">
    <text evidence="1">Belongs to the ustYa family.</text>
</comment>
<dbReference type="PANTHER" id="PTHR33365:SF6">
    <property type="entry name" value="OXIDASE USTYA"/>
    <property type="match status" value="1"/>
</dbReference>
<dbReference type="VEuPathDB" id="FungiDB:BO70DRAFT_394097"/>
<dbReference type="OrthoDB" id="3687641at2759"/>
<dbReference type="AlphaFoldDB" id="A0A317WT69"/>
<comment type="caution">
    <text evidence="2">The sequence shown here is derived from an EMBL/GenBank/DDBJ whole genome shotgun (WGS) entry which is preliminary data.</text>
</comment>
<dbReference type="STRING" id="1448321.A0A317WT69"/>
<keyword evidence="3" id="KW-1185">Reference proteome</keyword>
<evidence type="ECO:0000313" key="2">
    <source>
        <dbReference type="EMBL" id="PWY88387.1"/>
    </source>
</evidence>
<accession>A0A317WT69</accession>
<dbReference type="InterPro" id="IPR021765">
    <property type="entry name" value="UstYa-like"/>
</dbReference>
<organism evidence="2 3">
    <name type="scientific">Aspergillus heteromorphus CBS 117.55</name>
    <dbReference type="NCBI Taxonomy" id="1448321"/>
    <lineage>
        <taxon>Eukaryota</taxon>
        <taxon>Fungi</taxon>
        <taxon>Dikarya</taxon>
        <taxon>Ascomycota</taxon>
        <taxon>Pezizomycotina</taxon>
        <taxon>Eurotiomycetes</taxon>
        <taxon>Eurotiomycetidae</taxon>
        <taxon>Eurotiales</taxon>
        <taxon>Aspergillaceae</taxon>
        <taxon>Aspergillus</taxon>
        <taxon>Aspergillus subgen. Circumdati</taxon>
    </lineage>
</organism>
<dbReference type="Pfam" id="PF11807">
    <property type="entry name" value="UstYa"/>
    <property type="match status" value="1"/>
</dbReference>
<proteinExistence type="inferred from homology"/>
<evidence type="ECO:0000313" key="3">
    <source>
        <dbReference type="Proteomes" id="UP000247233"/>
    </source>
</evidence>
<sequence>MTATAKLQWEKQDTLWWNTEYSNSTNETYLSDLWDSHIPWERGIIAIQHNEANRLGLPKSQPFPWDPTSGIYILNAHHILHCVRNIFISIQEYRQNRPQSITYEHILHCLDSIRLETMCTADDTPRYVPPNAVDGFRPGDGQARLCRDWQKLEAFVDRHSPCYQELSHTDEHISNLDRFKYCPNDSPYLPLIRKFFGYDDNWGNPFVEGHRVKDFEYARI</sequence>
<protein>
    <recommendedName>
        <fullName evidence="4">Tat pathway signal sequence</fullName>
    </recommendedName>
</protein>
<evidence type="ECO:0000256" key="1">
    <source>
        <dbReference type="ARBA" id="ARBA00035112"/>
    </source>
</evidence>
<evidence type="ECO:0008006" key="4">
    <source>
        <dbReference type="Google" id="ProtNLM"/>
    </source>
</evidence>
<dbReference type="GO" id="GO:0043386">
    <property type="term" value="P:mycotoxin biosynthetic process"/>
    <property type="evidence" value="ECO:0007669"/>
    <property type="project" value="InterPro"/>
</dbReference>
<dbReference type="Proteomes" id="UP000247233">
    <property type="component" value="Unassembled WGS sequence"/>
</dbReference>
<dbReference type="GeneID" id="37068669"/>
<dbReference type="RefSeq" id="XP_025401923.1">
    <property type="nucleotide sequence ID" value="XM_025546432.1"/>
</dbReference>
<dbReference type="PANTHER" id="PTHR33365">
    <property type="entry name" value="YALI0B05434P"/>
    <property type="match status" value="1"/>
</dbReference>
<gene>
    <name evidence="2" type="ORF">BO70DRAFT_394097</name>
</gene>
<name>A0A317WT69_9EURO</name>
<reference evidence="2 3" key="1">
    <citation type="submission" date="2016-12" db="EMBL/GenBank/DDBJ databases">
        <title>The genomes of Aspergillus section Nigri reveals drivers in fungal speciation.</title>
        <authorList>
            <consortium name="DOE Joint Genome Institute"/>
            <person name="Vesth T.C."/>
            <person name="Nybo J."/>
            <person name="Theobald S."/>
            <person name="Brandl J."/>
            <person name="Frisvad J.C."/>
            <person name="Nielsen K.F."/>
            <person name="Lyhne E.K."/>
            <person name="Kogle M.E."/>
            <person name="Kuo A."/>
            <person name="Riley R."/>
            <person name="Clum A."/>
            <person name="Nolan M."/>
            <person name="Lipzen A."/>
            <person name="Salamov A."/>
            <person name="Henrissat B."/>
            <person name="Wiebenga A."/>
            <person name="De Vries R.P."/>
            <person name="Grigoriev I.V."/>
            <person name="Mortensen U.H."/>
            <person name="Andersen M.R."/>
            <person name="Baker S.E."/>
        </authorList>
    </citation>
    <scope>NUCLEOTIDE SEQUENCE [LARGE SCALE GENOMIC DNA]</scope>
    <source>
        <strain evidence="2 3">CBS 117.55</strain>
    </source>
</reference>